<dbReference type="Proteomes" id="UP001153069">
    <property type="component" value="Unassembled WGS sequence"/>
</dbReference>
<feature type="compositionally biased region" description="Pro residues" evidence="6">
    <location>
        <begin position="11"/>
        <end position="20"/>
    </location>
</feature>
<protein>
    <recommendedName>
        <fullName evidence="7">EF-hand domain-containing protein</fullName>
    </recommendedName>
</protein>
<evidence type="ECO:0000256" key="1">
    <source>
        <dbReference type="ARBA" id="ARBA00006049"/>
    </source>
</evidence>
<feature type="compositionally biased region" description="Low complexity" evidence="6">
    <location>
        <begin position="1"/>
        <end position="10"/>
    </location>
</feature>
<feature type="region of interest" description="Disordered" evidence="6">
    <location>
        <begin position="273"/>
        <end position="319"/>
    </location>
</feature>
<feature type="region of interest" description="Disordered" evidence="6">
    <location>
        <begin position="177"/>
        <end position="238"/>
    </location>
</feature>
<accession>A0A9N8F125</accession>
<evidence type="ECO:0000259" key="7">
    <source>
        <dbReference type="PROSITE" id="PS50222"/>
    </source>
</evidence>
<dbReference type="PROSITE" id="PS50222">
    <property type="entry name" value="EF_HAND_2"/>
    <property type="match status" value="1"/>
</dbReference>
<dbReference type="InterPro" id="IPR028846">
    <property type="entry name" value="Recoverin"/>
</dbReference>
<feature type="compositionally biased region" description="Low complexity" evidence="6">
    <location>
        <begin position="1054"/>
        <end position="1067"/>
    </location>
</feature>
<dbReference type="EMBL" id="CAICTM010002221">
    <property type="protein sequence ID" value="CAB9528425.1"/>
    <property type="molecule type" value="Genomic_DNA"/>
</dbReference>
<keyword evidence="5" id="KW-0449">Lipoprotein</keyword>
<dbReference type="PANTHER" id="PTHR23055:SF178">
    <property type="entry name" value="NEUROCALCIN HOMOLOG"/>
    <property type="match status" value="1"/>
</dbReference>
<proteinExistence type="inferred from homology"/>
<keyword evidence="9" id="KW-1185">Reference proteome</keyword>
<feature type="region of interest" description="Disordered" evidence="6">
    <location>
        <begin position="1"/>
        <end position="46"/>
    </location>
</feature>
<feature type="region of interest" description="Disordered" evidence="6">
    <location>
        <begin position="1054"/>
        <end position="1093"/>
    </location>
</feature>
<keyword evidence="2" id="KW-0519">Myristate</keyword>
<feature type="compositionally biased region" description="Polar residues" evidence="6">
    <location>
        <begin position="740"/>
        <end position="752"/>
    </location>
</feature>
<evidence type="ECO:0000313" key="9">
    <source>
        <dbReference type="Proteomes" id="UP001153069"/>
    </source>
</evidence>
<organism evidence="8 9">
    <name type="scientific">Seminavis robusta</name>
    <dbReference type="NCBI Taxonomy" id="568900"/>
    <lineage>
        <taxon>Eukaryota</taxon>
        <taxon>Sar</taxon>
        <taxon>Stramenopiles</taxon>
        <taxon>Ochrophyta</taxon>
        <taxon>Bacillariophyta</taxon>
        <taxon>Bacillariophyceae</taxon>
        <taxon>Bacillariophycidae</taxon>
        <taxon>Naviculales</taxon>
        <taxon>Naviculaceae</taxon>
        <taxon>Seminavis</taxon>
    </lineage>
</organism>
<keyword evidence="3" id="KW-0479">Metal-binding</keyword>
<dbReference type="InterPro" id="IPR011992">
    <property type="entry name" value="EF-hand-dom_pair"/>
</dbReference>
<reference evidence="8" key="1">
    <citation type="submission" date="2020-06" db="EMBL/GenBank/DDBJ databases">
        <authorList>
            <consortium name="Plant Systems Biology data submission"/>
        </authorList>
    </citation>
    <scope>NUCLEOTIDE SEQUENCE</scope>
    <source>
        <strain evidence="8">D6</strain>
    </source>
</reference>
<evidence type="ECO:0000313" key="8">
    <source>
        <dbReference type="EMBL" id="CAB9528425.1"/>
    </source>
</evidence>
<evidence type="ECO:0000256" key="2">
    <source>
        <dbReference type="ARBA" id="ARBA00022707"/>
    </source>
</evidence>
<feature type="compositionally biased region" description="Low complexity" evidence="6">
    <location>
        <begin position="193"/>
        <end position="203"/>
    </location>
</feature>
<feature type="compositionally biased region" description="Low complexity" evidence="6">
    <location>
        <begin position="218"/>
        <end position="229"/>
    </location>
</feature>
<feature type="compositionally biased region" description="Basic and acidic residues" evidence="6">
    <location>
        <begin position="283"/>
        <end position="301"/>
    </location>
</feature>
<keyword evidence="4" id="KW-0677">Repeat</keyword>
<sequence>MTSLAAAAAPSGPPPIPPSPHNASAMTTTSRPPPPSVSSPNSRLSSYLKMTAQDVDRMTEASRALQASLLQVPIPDHLQTPQDNDADNRCHTHLDATSESVHKLIDQKGGALGLHSMLVTASQQCQNSIVESFLSRMMASGLTEAEAKAGLVIFHEMDKSSKLKLFFEILAASRDTESAESAANTTTEDDTTTMDTTTSASDAKPPQQYPPDDHSKENALPNNNDAPAAKGTPDKRAISIPRLDRDGATSLFLTILTAISCCVHSKEDDDTALKPVVTQDEDISSKDSFDNPPKEMTKTGETELDGTPKAPPLPTHHHHHPVVVGLSEQLQKEIGQQAREASNQLIEFTSKQQQKLQMSFDNFGEWYNCGGCTVVPWLELLHLSKWRINNNNNNHAAAAQVVPPPSALALSRKFPPKSSKKPYGSLSSMLREDEEAMQRMTNGSSAAHHQYPHSRTVVTFDFSASVDSGAATCAQPLCISISEESLTVLRSLVYKSGLIYRSAAEVCKTIMRSAHKRLWDGRPLVTLRRDDFRQIVRSLLTPQRSANRTPSHFSASDAENFGMVLEDFFACYEGNFHQSTTSYHPLSHDEVNAKELAVGFCLLCAGNKSTKLATGFELLDDARVGFLTQQQLMRFLRAYLTMMVGTSLLRESHARKRTPLQHDRKEEMRAAVENGALWTLRHFLKKTREKHPEAHVKDAYTFGLFAEWYSQGGYNVAPWLELLDLNKMVSLLGEPGSFSAMPQTQQRPNSHSSVRECRSSHRRQHHNRTAAPPVQVLFTFPLANQRSLIVLREDAVYVRGVVEQLGVLSLSAPDIWSTLINEVKKRPELTRGIKPRPKKGSEPEKNTLIDSRSFVEMMEVVLQSAVGSSRKRAATGTSKLSSSVQELLSNLFHSYDLKQTNMVALNELMGGLALLCGGKKSTKLAFAFGVFDGRQKPKARKVKNHKPSLKDQSLDTRELYLFLRSFLIVLFSCCCQTLEMADNSVDRYIGDTANMVADDVMRYQWHTRKKDRIDFDEFGEWYNEGGFEIAPWLELLDLKKWVLVDNFDALDNQASAPSTASADAARSLSPKRAVESKQSPTCPPPPPEDVLDPSFFESDDIMQMDSIDEMDIMLMPSHDKDGDLLPVSKFTYSPSQDRILEQHQSAGDDTQRQPLKFHLLSEEDEKGGFMLSISQRRIRHFRQVMMDSGLPDVSTETVCAAILSHASPKDAKAKNASQCITKDDFDAAVHEILGIKDQRAGAEDHSCLLEVLSFIFSGFDPEESGKADAFQVACGFTVLCRGKKSDKLEYAFDVLDKDKKGELTRMDMLNYMRSFLTVLLGIGCSPSLETDEVEDSLTSMSGDETCDRSVSSVVKAVDAGANWAVSQAFKRREGLGDTLSFDDFAAWYTDEGHLSIPWVELLSLRKWLL</sequence>
<dbReference type="InterPro" id="IPR002048">
    <property type="entry name" value="EF_hand_dom"/>
</dbReference>
<comment type="similarity">
    <text evidence="1">Belongs to the recoverin family.</text>
</comment>
<evidence type="ECO:0000256" key="3">
    <source>
        <dbReference type="ARBA" id="ARBA00022723"/>
    </source>
</evidence>
<evidence type="ECO:0000256" key="5">
    <source>
        <dbReference type="ARBA" id="ARBA00023288"/>
    </source>
</evidence>
<gene>
    <name evidence="8" type="ORF">SEMRO_2223_G319700.1</name>
</gene>
<dbReference type="SUPFAM" id="SSF47473">
    <property type="entry name" value="EF-hand"/>
    <property type="match status" value="1"/>
</dbReference>
<evidence type="ECO:0000256" key="4">
    <source>
        <dbReference type="ARBA" id="ARBA00022737"/>
    </source>
</evidence>
<comment type="caution">
    <text evidence="8">The sequence shown here is derived from an EMBL/GenBank/DDBJ whole genome shotgun (WGS) entry which is preliminary data.</text>
</comment>
<evidence type="ECO:0000256" key="6">
    <source>
        <dbReference type="SAM" id="MobiDB-lite"/>
    </source>
</evidence>
<dbReference type="Gene3D" id="1.10.238.10">
    <property type="entry name" value="EF-hand"/>
    <property type="match status" value="3"/>
</dbReference>
<feature type="region of interest" description="Disordered" evidence="6">
    <location>
        <begin position="738"/>
        <end position="770"/>
    </location>
</feature>
<feature type="domain" description="EF-hand" evidence="7">
    <location>
        <begin position="1283"/>
        <end position="1318"/>
    </location>
</feature>
<dbReference type="OrthoDB" id="2122982at2759"/>
<dbReference type="GO" id="GO:0005509">
    <property type="term" value="F:calcium ion binding"/>
    <property type="evidence" value="ECO:0007669"/>
    <property type="project" value="InterPro"/>
</dbReference>
<name>A0A9N8F125_9STRA</name>
<dbReference type="PANTHER" id="PTHR23055">
    <property type="entry name" value="CALCIUM BINDING PROTEINS"/>
    <property type="match status" value="1"/>
</dbReference>